<name>A0A1N6EJQ4_9BACT</name>
<evidence type="ECO:0000259" key="11">
    <source>
        <dbReference type="Pfam" id="PF07477"/>
    </source>
</evidence>
<evidence type="ECO:0000256" key="9">
    <source>
        <dbReference type="RuleBase" id="RU361198"/>
    </source>
</evidence>
<evidence type="ECO:0000256" key="6">
    <source>
        <dbReference type="ARBA" id="ARBA00023326"/>
    </source>
</evidence>
<dbReference type="GO" id="GO:0046559">
    <property type="term" value="F:alpha-glucuronidase activity"/>
    <property type="evidence" value="ECO:0007669"/>
    <property type="project" value="InterPro"/>
</dbReference>
<dbReference type="SUPFAM" id="SSF51445">
    <property type="entry name" value="(Trans)glycosidases"/>
    <property type="match status" value="1"/>
</dbReference>
<feature type="active site" description="Proton acceptor" evidence="8">
    <location>
        <position position="386"/>
    </location>
</feature>
<keyword evidence="6 9" id="KW-0624">Polysaccharide degradation</keyword>
<dbReference type="PANTHER" id="PTHR39207">
    <property type="entry name" value="ALPHA-GLUCURONIDASE A"/>
    <property type="match status" value="1"/>
</dbReference>
<evidence type="ECO:0000256" key="3">
    <source>
        <dbReference type="ARBA" id="ARBA00022801"/>
    </source>
</evidence>
<keyword evidence="4 9" id="KW-0119">Carbohydrate metabolism</keyword>
<dbReference type="GO" id="GO:0033939">
    <property type="term" value="F:xylan alpha-1,2-glucuronosidase activity"/>
    <property type="evidence" value="ECO:0007669"/>
    <property type="project" value="UniProtKB-EC"/>
</dbReference>
<reference evidence="14" key="1">
    <citation type="submission" date="2016-11" db="EMBL/GenBank/DDBJ databases">
        <authorList>
            <person name="Varghese N."/>
            <person name="Submissions S."/>
        </authorList>
    </citation>
    <scope>NUCLEOTIDE SEQUENCE [LARGE SCALE GENOMIC DNA]</scope>
    <source>
        <strain evidence="14">DSM 15292</strain>
    </source>
</reference>
<evidence type="ECO:0000313" key="13">
    <source>
        <dbReference type="EMBL" id="SIN83238.1"/>
    </source>
</evidence>
<gene>
    <name evidence="13" type="ORF">SAMN05444394_2232</name>
</gene>
<dbReference type="Gene3D" id="3.20.20.80">
    <property type="entry name" value="Glycosidases"/>
    <property type="match status" value="1"/>
</dbReference>
<accession>A0A1N6EJQ4</accession>
<evidence type="ECO:0000256" key="7">
    <source>
        <dbReference type="PIRNR" id="PIRNR029900"/>
    </source>
</evidence>
<dbReference type="InterPro" id="IPR011395">
    <property type="entry name" value="Glyco_hydro_67_aGlcAse"/>
</dbReference>
<dbReference type="Pfam" id="PF07488">
    <property type="entry name" value="Glyco_hydro_67M"/>
    <property type="match status" value="1"/>
</dbReference>
<dbReference type="InterPro" id="IPR037054">
    <property type="entry name" value="A-glucoronidase_C_sf"/>
</dbReference>
<dbReference type="GO" id="GO:0005576">
    <property type="term" value="C:extracellular region"/>
    <property type="evidence" value="ECO:0007669"/>
    <property type="project" value="InterPro"/>
</dbReference>
<dbReference type="GO" id="GO:0045493">
    <property type="term" value="P:xylan catabolic process"/>
    <property type="evidence" value="ECO:0007669"/>
    <property type="project" value="UniProtKB-KW"/>
</dbReference>
<dbReference type="OrthoDB" id="339499at2"/>
<comment type="subunit">
    <text evidence="9">Homodimer.</text>
</comment>
<feature type="active site" description="Proton donor" evidence="8">
    <location>
        <position position="312"/>
    </location>
</feature>
<dbReference type="EC" id="3.2.1.131" evidence="9"/>
<evidence type="ECO:0000256" key="1">
    <source>
        <dbReference type="ARBA" id="ARBA00008833"/>
    </source>
</evidence>
<dbReference type="Pfam" id="PF07477">
    <property type="entry name" value="Glyco_hydro_67C"/>
    <property type="match status" value="1"/>
</dbReference>
<evidence type="ECO:0000259" key="10">
    <source>
        <dbReference type="Pfam" id="PF03648"/>
    </source>
</evidence>
<evidence type="ECO:0000256" key="4">
    <source>
        <dbReference type="ARBA" id="ARBA00023277"/>
    </source>
</evidence>
<dbReference type="EMBL" id="FSRC01000001">
    <property type="protein sequence ID" value="SIN83238.1"/>
    <property type="molecule type" value="Genomic_DNA"/>
</dbReference>
<feature type="domain" description="Glycosyl hydrolase family 67 catalytic" evidence="12">
    <location>
        <begin position="156"/>
        <end position="474"/>
    </location>
</feature>
<dbReference type="SUPFAM" id="SSF55545">
    <property type="entry name" value="beta-N-acetylhexosaminidase-like domain"/>
    <property type="match status" value="1"/>
</dbReference>
<dbReference type="InterPro" id="IPR005154">
    <property type="entry name" value="Glyco_hydro_67_aGlcAse_N"/>
</dbReference>
<sequence>MQKPINLLLLFVSLWLGNCFSSFGNDGYNLWLDYQPLPNSTLQNDVSELLSGVYFFGENPTYEVIKKELNRAAESWIGNTPSFRQERLQSATFYLGTRQEFSQVLSLDQQAEIKALGEDGFWTGPVEIDGKSYFSIIGNTPIGVLYGTFHWIKTVQSKTFNKNSIHSDSPKVKVRMLNHWDNLDRTVERGYAGFSIWDWHRLPGYVDPRYIDYARANASIGINAVSLTNVNANALILTTDFMKKVKVLADIFRPYGIKVFLTARFSAPIQIGGLETADPLNDQVRDFWKEKTAEIYSYIPDFGGFLVKANSEGQPGPHEYGRNHAEGANMLAEALAPHGGLLIWRAFVYSFQEDQDRHKQANFEFEPLDGKFRDNVIIQIKNGAIDFQPREPFHPLFGAINQTNVGMEFQITQEYLGQATQLVFLAPMWEEVLQTNIYRPKPSTTVASLLEGTETNQDLTLMAGVSNIGTDRNWTGHLFGQANWYAFGKLAWNPDANSADIAEEWIKLTFGQKPMVVSKIEEMMLDSHEAAVDYMTPLGLHHIMGRSHHYGPGPWVMGGRADWTAPYYHQADSLGIGFDRTSTGSDALSQYAQEIQEVWSNPNEIPEKYLLWFHHLPWDFKLKDGHTLWEGIAYHYDRGVKEVRAMQQTWDSLKPELDPEEFEHVRQLLNIQEEEAEWWRNACLLYFQTFSKRPFPSDIEQPEGDLEYYKSLMFPNAPGI</sequence>
<comment type="catalytic activity">
    <reaction evidence="9">
        <text>Hydrolysis of (1-&gt;2)-alpha-D-(4-O-methyl)glucuronosyl links in the main chain of hardwood xylans.</text>
        <dbReference type="EC" id="3.2.1.131"/>
    </reaction>
</comment>
<dbReference type="InterPro" id="IPR017853">
    <property type="entry name" value="GH"/>
</dbReference>
<dbReference type="Pfam" id="PF03648">
    <property type="entry name" value="Glyco_hydro_67N"/>
    <property type="match status" value="1"/>
</dbReference>
<organism evidence="13 14">
    <name type="scientific">Algoriphagus halophilus</name>
    <dbReference type="NCBI Taxonomy" id="226505"/>
    <lineage>
        <taxon>Bacteria</taxon>
        <taxon>Pseudomonadati</taxon>
        <taxon>Bacteroidota</taxon>
        <taxon>Cytophagia</taxon>
        <taxon>Cytophagales</taxon>
        <taxon>Cyclobacteriaceae</taxon>
        <taxon>Algoriphagus</taxon>
    </lineage>
</organism>
<evidence type="ECO:0000256" key="8">
    <source>
        <dbReference type="PIRSR" id="PIRSR029900-1"/>
    </source>
</evidence>
<dbReference type="InterPro" id="IPR029018">
    <property type="entry name" value="Hex-like_dom2"/>
</dbReference>
<dbReference type="Gene3D" id="3.30.379.10">
    <property type="entry name" value="Chitobiase/beta-hexosaminidase domain 2-like"/>
    <property type="match status" value="1"/>
</dbReference>
<dbReference type="AlphaFoldDB" id="A0A1N6EJQ4"/>
<comment type="similarity">
    <text evidence="1 7 9">Belongs to the glycosyl hydrolase 67 family.</text>
</comment>
<dbReference type="InterPro" id="IPR011099">
    <property type="entry name" value="Glyco_hydro_67_C"/>
</dbReference>
<feature type="domain" description="Glycosyl hydrolase family 67 C-terminal" evidence="11">
    <location>
        <begin position="475"/>
        <end position="698"/>
    </location>
</feature>
<evidence type="ECO:0000259" key="12">
    <source>
        <dbReference type="Pfam" id="PF07488"/>
    </source>
</evidence>
<dbReference type="STRING" id="226505.SAMN05444394_2232"/>
<keyword evidence="5 7" id="KW-0326">Glycosidase</keyword>
<protein>
    <recommendedName>
        <fullName evidence="9">Xylan alpha-1,2-glucuronidase</fullName>
        <ecNumber evidence="9">3.2.1.131</ecNumber>
    </recommendedName>
</protein>
<feature type="domain" description="Alpha glucuronidase N-terminal" evidence="10">
    <location>
        <begin position="30"/>
        <end position="151"/>
    </location>
</feature>
<dbReference type="RefSeq" id="WP_074224886.1">
    <property type="nucleotide sequence ID" value="NZ_FSRC01000001.1"/>
</dbReference>
<feature type="active site" description="Proton acceptor" evidence="8">
    <location>
        <position position="414"/>
    </location>
</feature>
<evidence type="ECO:0000313" key="14">
    <source>
        <dbReference type="Proteomes" id="UP000185221"/>
    </source>
</evidence>
<dbReference type="Proteomes" id="UP000185221">
    <property type="component" value="Unassembled WGS sequence"/>
</dbReference>
<dbReference type="Gene3D" id="3.90.1330.10">
    <property type="entry name" value="Alpha-glucuronidase, C-terminal domain"/>
    <property type="match status" value="1"/>
</dbReference>
<proteinExistence type="inferred from homology"/>
<keyword evidence="2 7" id="KW-0858">Xylan degradation</keyword>
<dbReference type="PIRSF" id="PIRSF029900">
    <property type="entry name" value="Alpha-glucuronds"/>
    <property type="match status" value="1"/>
</dbReference>
<dbReference type="PANTHER" id="PTHR39207:SF1">
    <property type="entry name" value="ALPHA-GLUCURONIDASE A"/>
    <property type="match status" value="1"/>
</dbReference>
<dbReference type="InterPro" id="IPR011100">
    <property type="entry name" value="Glyco_hydro_67_cat"/>
</dbReference>
<evidence type="ECO:0000256" key="5">
    <source>
        <dbReference type="ARBA" id="ARBA00023295"/>
    </source>
</evidence>
<evidence type="ECO:0000256" key="2">
    <source>
        <dbReference type="ARBA" id="ARBA00022651"/>
    </source>
</evidence>
<keyword evidence="3 7" id="KW-0378">Hydrolase</keyword>
<keyword evidence="14" id="KW-1185">Reference proteome</keyword>